<dbReference type="Gene3D" id="3.30.70.270">
    <property type="match status" value="1"/>
</dbReference>
<dbReference type="GO" id="GO:0052621">
    <property type="term" value="F:diguanylate cyclase activity"/>
    <property type="evidence" value="ECO:0007669"/>
    <property type="project" value="TreeGrafter"/>
</dbReference>
<feature type="transmembrane region" description="Helical" evidence="2">
    <location>
        <begin position="172"/>
        <end position="196"/>
    </location>
</feature>
<proteinExistence type="predicted"/>
<keyword evidence="2" id="KW-1133">Transmembrane helix</keyword>
<evidence type="ECO:0000313" key="4">
    <source>
        <dbReference type="EMBL" id="TQM44047.1"/>
    </source>
</evidence>
<dbReference type="InterPro" id="IPR029787">
    <property type="entry name" value="Nucleotide_cyclase"/>
</dbReference>
<feature type="transmembrane region" description="Helical" evidence="2">
    <location>
        <begin position="100"/>
        <end position="127"/>
    </location>
</feature>
<keyword evidence="2" id="KW-0472">Membrane</keyword>
<dbReference type="AlphaFoldDB" id="A0A543GDB7"/>
<dbReference type="PROSITE" id="PS50887">
    <property type="entry name" value="GGDEF"/>
    <property type="match status" value="1"/>
</dbReference>
<dbReference type="PANTHER" id="PTHR45138">
    <property type="entry name" value="REGULATORY COMPONENTS OF SENSORY TRANSDUCTION SYSTEM"/>
    <property type="match status" value="1"/>
</dbReference>
<feature type="domain" description="GGDEF" evidence="3">
    <location>
        <begin position="290"/>
        <end position="431"/>
    </location>
</feature>
<dbReference type="SMART" id="SM00267">
    <property type="entry name" value="GGDEF"/>
    <property type="match status" value="1"/>
</dbReference>
<dbReference type="InterPro" id="IPR000160">
    <property type="entry name" value="GGDEF_dom"/>
</dbReference>
<dbReference type="EMBL" id="VFPH01000001">
    <property type="protein sequence ID" value="TQM44047.1"/>
    <property type="molecule type" value="Genomic_DNA"/>
</dbReference>
<feature type="transmembrane region" description="Helical" evidence="2">
    <location>
        <begin position="217"/>
        <end position="241"/>
    </location>
</feature>
<feature type="transmembrane region" description="Helical" evidence="2">
    <location>
        <begin position="139"/>
        <end position="160"/>
    </location>
</feature>
<accession>A0A543GDB7</accession>
<dbReference type="PANTHER" id="PTHR45138:SF9">
    <property type="entry name" value="DIGUANYLATE CYCLASE DGCM-RELATED"/>
    <property type="match status" value="1"/>
</dbReference>
<comment type="caution">
    <text evidence="4">The sequence shown here is derived from an EMBL/GenBank/DDBJ whole genome shotgun (WGS) entry which is preliminary data.</text>
</comment>
<feature type="transmembrane region" description="Helical" evidence="2">
    <location>
        <begin position="62"/>
        <end position="80"/>
    </location>
</feature>
<dbReference type="SUPFAM" id="SSF55073">
    <property type="entry name" value="Nucleotide cyclase"/>
    <property type="match status" value="1"/>
</dbReference>
<feature type="transmembrane region" description="Helical" evidence="2">
    <location>
        <begin position="32"/>
        <end position="50"/>
    </location>
</feature>
<dbReference type="Proteomes" id="UP000319818">
    <property type="component" value="Unassembled WGS sequence"/>
</dbReference>
<evidence type="ECO:0000256" key="2">
    <source>
        <dbReference type="SAM" id="Phobius"/>
    </source>
</evidence>
<dbReference type="GO" id="GO:0005886">
    <property type="term" value="C:plasma membrane"/>
    <property type="evidence" value="ECO:0007669"/>
    <property type="project" value="TreeGrafter"/>
</dbReference>
<keyword evidence="2" id="KW-0812">Transmembrane</keyword>
<dbReference type="InterPro" id="IPR043128">
    <property type="entry name" value="Rev_trsase/Diguanyl_cyclase"/>
</dbReference>
<dbReference type="NCBIfam" id="TIGR00254">
    <property type="entry name" value="GGDEF"/>
    <property type="match status" value="1"/>
</dbReference>
<dbReference type="Pfam" id="PF00990">
    <property type="entry name" value="GGDEF"/>
    <property type="match status" value="1"/>
</dbReference>
<organism evidence="4 5">
    <name type="scientific">Pseudonocardia cypriaca</name>
    <dbReference type="NCBI Taxonomy" id="882449"/>
    <lineage>
        <taxon>Bacteria</taxon>
        <taxon>Bacillati</taxon>
        <taxon>Actinomycetota</taxon>
        <taxon>Actinomycetes</taxon>
        <taxon>Pseudonocardiales</taxon>
        <taxon>Pseudonocardiaceae</taxon>
        <taxon>Pseudonocardia</taxon>
    </lineage>
</organism>
<dbReference type="InterPro" id="IPR050469">
    <property type="entry name" value="Diguanylate_Cyclase"/>
</dbReference>
<reference evidence="4 5" key="1">
    <citation type="submission" date="2019-06" db="EMBL/GenBank/DDBJ databases">
        <title>Sequencing the genomes of 1000 actinobacteria strains.</title>
        <authorList>
            <person name="Klenk H.-P."/>
        </authorList>
    </citation>
    <scope>NUCLEOTIDE SEQUENCE [LARGE SCALE GENOMIC DNA]</scope>
    <source>
        <strain evidence="4 5">DSM 45511</strain>
    </source>
</reference>
<sequence length="452" mass="47174">MPAHPGAGRPAVRAIRAWTIRRWPLWELPHRLAVAVLVVEVTAVGLVVATASRMPLPGTLELLHAALLAGLGILHTETAMGVERLRRRVMVGNHANLSSVWTFAGALVLPPVCAAVVAVVVHLHIWARTGRPRVPLYRSVYSAATIVLACLGAAAVVGLLGSGPDPLAAAGVPGITLALLVYTSINTGLVAGAIAMSAPQPDLVRVLGRWDDNLLEIATLSLGALTAVALVLNPWLVLLALPPLVVLHRAVLVQHLEEAASIDGKTGLLNAVAWHEQAERLLQRSSPADGPRGVLVLDLDHFKAVNDTHGHLAGDQVLAAVAGALRAEVRERDLVGRFGGEEFVVLLAGPPAGDAAELEAVAERIRTRVARLRVEIPTPDGPLSVSGLTVSIGVAVAPAEGADLRTLLQVADTALYAAKRAGRNVVRTGTSPGIPRQAGEQAPGTGWMVDAE</sequence>
<evidence type="ECO:0000256" key="1">
    <source>
        <dbReference type="SAM" id="MobiDB-lite"/>
    </source>
</evidence>
<name>A0A543GDB7_9PSEU</name>
<dbReference type="CDD" id="cd01949">
    <property type="entry name" value="GGDEF"/>
    <property type="match status" value="1"/>
</dbReference>
<protein>
    <submittedName>
        <fullName evidence="4">Diguanylate cyclase (GGDEF)-like protein</fullName>
    </submittedName>
</protein>
<dbReference type="GO" id="GO:1902201">
    <property type="term" value="P:negative regulation of bacterial-type flagellum-dependent cell motility"/>
    <property type="evidence" value="ECO:0007669"/>
    <property type="project" value="TreeGrafter"/>
</dbReference>
<feature type="region of interest" description="Disordered" evidence="1">
    <location>
        <begin position="427"/>
        <end position="452"/>
    </location>
</feature>
<evidence type="ECO:0000259" key="3">
    <source>
        <dbReference type="PROSITE" id="PS50887"/>
    </source>
</evidence>
<dbReference type="OrthoDB" id="23692at2"/>
<dbReference type="RefSeq" id="WP_142098485.1">
    <property type="nucleotide sequence ID" value="NZ_VFPH01000001.1"/>
</dbReference>
<dbReference type="GO" id="GO:0043709">
    <property type="term" value="P:cell adhesion involved in single-species biofilm formation"/>
    <property type="evidence" value="ECO:0007669"/>
    <property type="project" value="TreeGrafter"/>
</dbReference>
<dbReference type="FunFam" id="3.30.70.270:FF:000001">
    <property type="entry name" value="Diguanylate cyclase domain protein"/>
    <property type="match status" value="1"/>
</dbReference>
<gene>
    <name evidence="4" type="ORF">FB388_1406</name>
</gene>
<evidence type="ECO:0000313" key="5">
    <source>
        <dbReference type="Proteomes" id="UP000319818"/>
    </source>
</evidence>
<keyword evidence="5" id="KW-1185">Reference proteome</keyword>